<evidence type="ECO:0000256" key="4">
    <source>
        <dbReference type="RuleBase" id="RU003694"/>
    </source>
</evidence>
<comment type="caution">
    <text evidence="6">The sequence shown here is derived from an EMBL/GenBank/DDBJ whole genome shotgun (WGS) entry which is preliminary data.</text>
</comment>
<reference evidence="6 7" key="1">
    <citation type="submission" date="2018-04" db="EMBL/GenBank/DDBJ databases">
        <title>Brenneria corticis sp.nov.</title>
        <authorList>
            <person name="Li Y."/>
        </authorList>
    </citation>
    <scope>NUCLEOTIDE SEQUENCE [LARGE SCALE GENOMIC DNA]</scope>
    <source>
        <strain evidence="6 7">CFCC 11842</strain>
    </source>
</reference>
<evidence type="ECO:0000313" key="6">
    <source>
        <dbReference type="EMBL" id="PWC14029.1"/>
    </source>
</evidence>
<proteinExistence type="inferred from homology"/>
<protein>
    <submittedName>
        <fullName evidence="6">Beta-ketoacyl-[acyl-carrier-protein] synthase family protein</fullName>
    </submittedName>
</protein>
<evidence type="ECO:0000259" key="5">
    <source>
        <dbReference type="PROSITE" id="PS52004"/>
    </source>
</evidence>
<dbReference type="SMART" id="SM00825">
    <property type="entry name" value="PKS_KS"/>
    <property type="match status" value="1"/>
</dbReference>
<feature type="domain" description="Ketosynthase family 3 (KS3)" evidence="5">
    <location>
        <begin position="5"/>
        <end position="375"/>
    </location>
</feature>
<evidence type="ECO:0000256" key="2">
    <source>
        <dbReference type="ARBA" id="ARBA00008467"/>
    </source>
</evidence>
<dbReference type="InterPro" id="IPR000794">
    <property type="entry name" value="Beta-ketoacyl_synthase"/>
</dbReference>
<dbReference type="InterPro" id="IPR014031">
    <property type="entry name" value="Ketoacyl_synth_C"/>
</dbReference>
<evidence type="ECO:0000313" key="7">
    <source>
        <dbReference type="Proteomes" id="UP000296159"/>
    </source>
</evidence>
<evidence type="ECO:0000256" key="3">
    <source>
        <dbReference type="ARBA" id="ARBA00022679"/>
    </source>
</evidence>
<dbReference type="EMBL" id="QDKH01000015">
    <property type="protein sequence ID" value="PWC14029.1"/>
    <property type="molecule type" value="Genomic_DNA"/>
</dbReference>
<comment type="similarity">
    <text evidence="2 4">Belongs to the thiolase-like superfamily. Beta-ketoacyl-ACP synthases family.</text>
</comment>
<keyword evidence="7" id="KW-1185">Reference proteome</keyword>
<dbReference type="InterPro" id="IPR016039">
    <property type="entry name" value="Thiolase-like"/>
</dbReference>
<keyword evidence="3 4" id="KW-0808">Transferase</keyword>
<dbReference type="Pfam" id="PF00109">
    <property type="entry name" value="ketoacyl-synt"/>
    <property type="match status" value="1"/>
</dbReference>
<dbReference type="AlphaFoldDB" id="A0A2U1TXA9"/>
<dbReference type="PANTHER" id="PTHR11712">
    <property type="entry name" value="POLYKETIDE SYNTHASE-RELATED"/>
    <property type="match status" value="1"/>
</dbReference>
<dbReference type="CDD" id="cd00834">
    <property type="entry name" value="KAS_I_II"/>
    <property type="match status" value="1"/>
</dbReference>
<organism evidence="6 7">
    <name type="scientific">Brenneria corticis</name>
    <dbReference type="NCBI Taxonomy" id="2173106"/>
    <lineage>
        <taxon>Bacteria</taxon>
        <taxon>Pseudomonadati</taxon>
        <taxon>Pseudomonadota</taxon>
        <taxon>Gammaproteobacteria</taxon>
        <taxon>Enterobacterales</taxon>
        <taxon>Pectobacteriaceae</taxon>
        <taxon>Brenneria</taxon>
    </lineage>
</organism>
<dbReference type="Gene3D" id="3.40.47.10">
    <property type="match status" value="1"/>
</dbReference>
<accession>A0A2U1TXA9</accession>
<dbReference type="GO" id="GO:0004315">
    <property type="term" value="F:3-oxoacyl-[acyl-carrier-protein] synthase activity"/>
    <property type="evidence" value="ECO:0007669"/>
    <property type="project" value="TreeGrafter"/>
</dbReference>
<evidence type="ECO:0000256" key="1">
    <source>
        <dbReference type="ARBA" id="ARBA00005189"/>
    </source>
</evidence>
<dbReference type="GO" id="GO:0006633">
    <property type="term" value="P:fatty acid biosynthetic process"/>
    <property type="evidence" value="ECO:0007669"/>
    <property type="project" value="TreeGrafter"/>
</dbReference>
<sequence length="381" mass="39336">MVITDSPIWVTGIAWSTALGSEISTVWESLLSDASGITELDAALPLRNNRAASLPDIPSEWPADKRQHELTRATLLRALEDAGIAPDDPFLLAVLGTSFGPHLDMPEIASLSEWSTRAVRDAGCVAAPVTVTTACSAGADAIQAGFDLLKAGAAEVCVCGGADVLTLGKRLSHSRLGTLSPDRLRAFDIRHNGTVLGEGAAFLVLEPAERAQARGARPYGVIAGAGSSNDAASAVAPNMSGQNVVLAVQRALQSAGITPADVAVVNAHATGTVINDVVEAKAYTQLFADVPQPPAIFATKGAFGHTLGATGAIEAITVLKALETGWVPPVHDLLDPLPDFNLPLPAKNPMKVRSGFGISVTLGFGGFNTCLVFQKLGGTTI</sequence>
<name>A0A2U1TXA9_9GAMM</name>
<dbReference type="PANTHER" id="PTHR11712:SF347">
    <property type="entry name" value="BETA KETOACYL-ACYL CARRIER PROTEIN SYNTHASE"/>
    <property type="match status" value="1"/>
</dbReference>
<dbReference type="SUPFAM" id="SSF53901">
    <property type="entry name" value="Thiolase-like"/>
    <property type="match status" value="2"/>
</dbReference>
<gene>
    <name evidence="6" type="ORF">DDT56_14045</name>
</gene>
<dbReference type="Proteomes" id="UP000296159">
    <property type="component" value="Unassembled WGS sequence"/>
</dbReference>
<dbReference type="Pfam" id="PF02801">
    <property type="entry name" value="Ketoacyl-synt_C"/>
    <property type="match status" value="1"/>
</dbReference>
<dbReference type="PROSITE" id="PS52004">
    <property type="entry name" value="KS3_2"/>
    <property type="match status" value="1"/>
</dbReference>
<dbReference type="RefSeq" id="WP_136167061.1">
    <property type="nucleotide sequence ID" value="NZ_KZ819082.1"/>
</dbReference>
<comment type="pathway">
    <text evidence="1">Lipid metabolism.</text>
</comment>
<dbReference type="InterPro" id="IPR020841">
    <property type="entry name" value="PKS_Beta-ketoAc_synthase_dom"/>
</dbReference>
<dbReference type="InterPro" id="IPR014030">
    <property type="entry name" value="Ketoacyl_synth_N"/>
</dbReference>